<evidence type="ECO:0000313" key="3">
    <source>
        <dbReference type="Proteomes" id="UP000006764"/>
    </source>
</evidence>
<organism evidence="2 3">
    <name type="scientific">Isoalcanivorax pacificus W11-5</name>
    <dbReference type="NCBI Taxonomy" id="391936"/>
    <lineage>
        <taxon>Bacteria</taxon>
        <taxon>Pseudomonadati</taxon>
        <taxon>Pseudomonadota</taxon>
        <taxon>Gammaproteobacteria</taxon>
        <taxon>Oceanospirillales</taxon>
        <taxon>Alcanivoracaceae</taxon>
        <taxon>Isoalcanivorax</taxon>
    </lineage>
</organism>
<dbReference type="KEGG" id="apac:S7S_02450"/>
<name>A0A0B4XKJ1_9GAMM</name>
<dbReference type="AlphaFoldDB" id="A0A0B4XKJ1"/>
<gene>
    <name evidence="2" type="ORF">S7S_02450</name>
</gene>
<dbReference type="OrthoDB" id="6080642at2"/>
<dbReference type="HOGENOM" id="CLU_192294_4_0_6"/>
<protein>
    <submittedName>
        <fullName evidence="2">Cytochrome c oxidase, cbb3-type, CcoQ subunit</fullName>
    </submittedName>
</protein>
<proteinExistence type="predicted"/>
<evidence type="ECO:0000256" key="1">
    <source>
        <dbReference type="SAM" id="Phobius"/>
    </source>
</evidence>
<keyword evidence="1" id="KW-0472">Membrane</keyword>
<sequence>MSYHAVLTLVFFGAFLTMACWVYRPGRKQHYQSLAQQAVDDDAARGAQR</sequence>
<keyword evidence="1" id="KW-1133">Transmembrane helix</keyword>
<keyword evidence="3" id="KW-1185">Reference proteome</keyword>
<dbReference type="RefSeq" id="WP_008739637.1">
    <property type="nucleotide sequence ID" value="NZ_CP004387.1"/>
</dbReference>
<feature type="transmembrane region" description="Helical" evidence="1">
    <location>
        <begin position="6"/>
        <end position="23"/>
    </location>
</feature>
<dbReference type="Proteomes" id="UP000006764">
    <property type="component" value="Chromosome"/>
</dbReference>
<reference evidence="2 3" key="1">
    <citation type="journal article" date="2012" name="J. Bacteriol.">
        <title>Genome sequence of an alkane-degrading bacterium, Alcanivorax pacificus type strain W11-5, isolated from deep sea sediment.</title>
        <authorList>
            <person name="Lai Q."/>
            <person name="Shao Z."/>
        </authorList>
    </citation>
    <scope>NUCLEOTIDE SEQUENCE [LARGE SCALE GENOMIC DNA]</scope>
    <source>
        <strain evidence="2 3">W11-5</strain>
    </source>
</reference>
<dbReference type="STRING" id="391936.S7S_02450"/>
<keyword evidence="1" id="KW-0812">Transmembrane</keyword>
<evidence type="ECO:0000313" key="2">
    <source>
        <dbReference type="EMBL" id="AJD46912.1"/>
    </source>
</evidence>
<dbReference type="EMBL" id="CP004387">
    <property type="protein sequence ID" value="AJD46912.1"/>
    <property type="molecule type" value="Genomic_DNA"/>
</dbReference>
<accession>A0A0B4XKJ1</accession>